<dbReference type="Pfam" id="PF00931">
    <property type="entry name" value="NB-ARC"/>
    <property type="match status" value="1"/>
</dbReference>
<dbReference type="PANTHER" id="PTHR36766:SF56">
    <property type="match status" value="1"/>
</dbReference>
<organism evidence="2 3">
    <name type="scientific">Leersia perrieri</name>
    <dbReference type="NCBI Taxonomy" id="77586"/>
    <lineage>
        <taxon>Eukaryota</taxon>
        <taxon>Viridiplantae</taxon>
        <taxon>Streptophyta</taxon>
        <taxon>Embryophyta</taxon>
        <taxon>Tracheophyta</taxon>
        <taxon>Spermatophyta</taxon>
        <taxon>Magnoliopsida</taxon>
        <taxon>Liliopsida</taxon>
        <taxon>Poales</taxon>
        <taxon>Poaceae</taxon>
        <taxon>BOP clade</taxon>
        <taxon>Oryzoideae</taxon>
        <taxon>Oryzeae</taxon>
        <taxon>Oryzinae</taxon>
        <taxon>Leersia</taxon>
    </lineage>
</organism>
<dbReference type="Gene3D" id="3.40.50.300">
    <property type="entry name" value="P-loop containing nucleotide triphosphate hydrolases"/>
    <property type="match status" value="1"/>
</dbReference>
<dbReference type="SUPFAM" id="SSF52540">
    <property type="entry name" value="P-loop containing nucleoside triphosphate hydrolases"/>
    <property type="match status" value="1"/>
</dbReference>
<dbReference type="GO" id="GO:0043531">
    <property type="term" value="F:ADP binding"/>
    <property type="evidence" value="ECO:0007669"/>
    <property type="project" value="InterPro"/>
</dbReference>
<name>A0A0D9V1S9_9ORYZ</name>
<dbReference type="Gramene" id="LPERR01G16230.1">
    <property type="protein sequence ID" value="LPERR01G16230.1"/>
    <property type="gene ID" value="LPERR01G16230"/>
</dbReference>
<dbReference type="HOGENOM" id="CLU_1520018_0_0_1"/>
<evidence type="ECO:0000313" key="2">
    <source>
        <dbReference type="EnsemblPlants" id="LPERR01G16230.1"/>
    </source>
</evidence>
<dbReference type="InterPro" id="IPR027417">
    <property type="entry name" value="P-loop_NTPase"/>
</dbReference>
<keyword evidence="3" id="KW-1185">Reference proteome</keyword>
<dbReference type="EnsemblPlants" id="LPERR01G16230.1">
    <property type="protein sequence ID" value="LPERR01G16230.1"/>
    <property type="gene ID" value="LPERR01G16230"/>
</dbReference>
<feature type="domain" description="NB-ARC" evidence="1">
    <location>
        <begin position="4"/>
        <end position="107"/>
    </location>
</feature>
<reference evidence="2 3" key="1">
    <citation type="submission" date="2012-08" db="EMBL/GenBank/DDBJ databases">
        <title>Oryza genome evolution.</title>
        <authorList>
            <person name="Wing R.A."/>
        </authorList>
    </citation>
    <scope>NUCLEOTIDE SEQUENCE</scope>
</reference>
<reference evidence="3" key="2">
    <citation type="submission" date="2013-12" db="EMBL/GenBank/DDBJ databases">
        <authorList>
            <person name="Yu Y."/>
            <person name="Lee S."/>
            <person name="de Baynast K."/>
            <person name="Wissotski M."/>
            <person name="Liu L."/>
            <person name="Talag J."/>
            <person name="Goicoechea J."/>
            <person name="Angelova A."/>
            <person name="Jetty R."/>
            <person name="Kudrna D."/>
            <person name="Golser W."/>
            <person name="Rivera L."/>
            <person name="Zhang J."/>
            <person name="Wing R."/>
        </authorList>
    </citation>
    <scope>NUCLEOTIDE SEQUENCE</scope>
</reference>
<dbReference type="STRING" id="77586.A0A0D9V1S9"/>
<dbReference type="InterPro" id="IPR002182">
    <property type="entry name" value="NB-ARC"/>
</dbReference>
<proteinExistence type="predicted"/>
<dbReference type="eggNOG" id="KOG4658">
    <property type="taxonomic scope" value="Eukaryota"/>
</dbReference>
<dbReference type="PRINTS" id="PR00364">
    <property type="entry name" value="DISEASERSIST"/>
</dbReference>
<accession>A0A0D9V1S9</accession>
<dbReference type="Proteomes" id="UP000032180">
    <property type="component" value="Chromosome 1"/>
</dbReference>
<evidence type="ECO:0000259" key="1">
    <source>
        <dbReference type="Pfam" id="PF00931"/>
    </source>
</evidence>
<dbReference type="AlphaFoldDB" id="A0A0D9V1S9"/>
<protein>
    <recommendedName>
        <fullName evidence="1">NB-ARC domain-containing protein</fullName>
    </recommendedName>
</protein>
<reference evidence="2" key="3">
    <citation type="submission" date="2015-04" db="UniProtKB">
        <authorList>
            <consortium name="EnsemblPlants"/>
        </authorList>
    </citation>
    <scope>IDENTIFICATION</scope>
</reference>
<evidence type="ECO:0000313" key="3">
    <source>
        <dbReference type="Proteomes" id="UP000032180"/>
    </source>
</evidence>
<dbReference type="PANTHER" id="PTHR36766">
    <property type="entry name" value="PLANT BROAD-SPECTRUM MILDEW RESISTANCE PROTEIN RPW8"/>
    <property type="match status" value="1"/>
</dbReference>
<sequence>MKWVISKMTKSDHQQKVRIVSVIGVGGSGKTTLAKLVFNDHSMIKLHFEFILWVYVSREFDIEKLVEMLFEAIGGDKPNHRVSRAISDKLARKRFLAILDDVWTENHTHGRATIGLDLEFLQVGIEIVKKSSGVPLTFKVLVGVLHGMKGIVECQSIRESNLWMLRMKNIKNFLAKH</sequence>